<dbReference type="RefSeq" id="WP_051435077.1">
    <property type="nucleotide sequence ID" value="NZ_JACIDC010000005.1"/>
</dbReference>
<dbReference type="SUPFAM" id="SSF64288">
    <property type="entry name" value="Chorismate lyase-like"/>
    <property type="match status" value="1"/>
</dbReference>
<dbReference type="AlphaFoldDB" id="A0A7W6N7J9"/>
<dbReference type="EMBL" id="JACIDC010000005">
    <property type="protein sequence ID" value="MBB4040183.1"/>
    <property type="molecule type" value="Genomic_DNA"/>
</dbReference>
<sequence>MTTDGPDVRERVKELSARLIEGSTATGTLHAWCEEHRLSQGPISVVRLHHAHAPEPPEDVLVKLETRPGETIWYRRVQLVRGSLVLSDAENWFIPQRLSPEAADTLAATDIPFAVAIAPLKPFRRTLSVSFPVPTQADFSKSVLEHEAVVLGEDGAPLAAVREKYRAELVSF</sequence>
<comment type="caution">
    <text evidence="1">The sequence shown here is derived from an EMBL/GenBank/DDBJ whole genome shotgun (WGS) entry which is preliminary data.</text>
</comment>
<protein>
    <submittedName>
        <fullName evidence="1">Uncharacterized protein</fullName>
    </submittedName>
</protein>
<gene>
    <name evidence="1" type="ORF">GGR34_001834</name>
</gene>
<dbReference type="InterPro" id="IPR028978">
    <property type="entry name" value="Chorismate_lyase_/UTRA_dom_sf"/>
</dbReference>
<evidence type="ECO:0000313" key="2">
    <source>
        <dbReference type="Proteomes" id="UP000519439"/>
    </source>
</evidence>
<keyword evidence="2" id="KW-1185">Reference proteome</keyword>
<organism evidence="1 2">
    <name type="scientific">Microvirga flocculans</name>
    <dbReference type="NCBI Taxonomy" id="217168"/>
    <lineage>
        <taxon>Bacteria</taxon>
        <taxon>Pseudomonadati</taxon>
        <taxon>Pseudomonadota</taxon>
        <taxon>Alphaproteobacteria</taxon>
        <taxon>Hyphomicrobiales</taxon>
        <taxon>Methylobacteriaceae</taxon>
        <taxon>Microvirga</taxon>
    </lineage>
</organism>
<proteinExistence type="predicted"/>
<dbReference type="Gene3D" id="3.40.1410.10">
    <property type="entry name" value="Chorismate lyase-like"/>
    <property type="match status" value="1"/>
</dbReference>
<dbReference type="Proteomes" id="UP000519439">
    <property type="component" value="Unassembled WGS sequence"/>
</dbReference>
<evidence type="ECO:0000313" key="1">
    <source>
        <dbReference type="EMBL" id="MBB4040183.1"/>
    </source>
</evidence>
<accession>A0A7W6N7J9</accession>
<name>A0A7W6N7J9_9HYPH</name>
<reference evidence="1 2" key="1">
    <citation type="submission" date="2020-08" db="EMBL/GenBank/DDBJ databases">
        <title>Genomic Encyclopedia of Type Strains, Phase IV (KMG-IV): sequencing the most valuable type-strain genomes for metagenomic binning, comparative biology and taxonomic classification.</title>
        <authorList>
            <person name="Goeker M."/>
        </authorList>
    </citation>
    <scope>NUCLEOTIDE SEQUENCE [LARGE SCALE GENOMIC DNA]</scope>
    <source>
        <strain evidence="1 2">DSM 15743</strain>
    </source>
</reference>